<dbReference type="Proteomes" id="UP000490939">
    <property type="component" value="Unassembled WGS sequence"/>
</dbReference>
<evidence type="ECO:0000313" key="4">
    <source>
        <dbReference type="Proteomes" id="UP000447873"/>
    </source>
</evidence>
<evidence type="ECO:0000313" key="5">
    <source>
        <dbReference type="Proteomes" id="UP000490939"/>
    </source>
</evidence>
<comment type="caution">
    <text evidence="3">The sequence shown here is derived from an EMBL/GenBank/DDBJ whole genome shotgun (WGS) entry which is preliminary data.</text>
</comment>
<accession>A0A8H3VKD9</accession>
<evidence type="ECO:0000313" key="2">
    <source>
        <dbReference type="EMBL" id="KAE9976806.1"/>
    </source>
</evidence>
<evidence type="ECO:0000313" key="3">
    <source>
        <dbReference type="EMBL" id="KAE9989293.1"/>
    </source>
</evidence>
<dbReference type="EMBL" id="WNWS01000166">
    <property type="protein sequence ID" value="KAE9976806.1"/>
    <property type="molecule type" value="Genomic_DNA"/>
</dbReference>
<evidence type="ECO:0000256" key="1">
    <source>
        <dbReference type="SAM" id="MobiDB-lite"/>
    </source>
</evidence>
<sequence>MSHLSIRERSTAKQEVDTLATQLLRLRTQIAEVEAAIFEVARLYSTLPLSLRKDTSRLKTSDPQILEACFFDAVETAQDAFWTGVVGQAKWVVLWIERGRDWAGGFGAVLEIDVASFAIGVVREELMRVESQVKQVKYELLGFSKVERAGFGRQNEEEIEACLEGAVRFLWFWPGTEGWVQRGFMGEVEERERQVSREAVAFLGLVGEEMVAGEEEWGDEDADADTENGTEGSGGDVKNEFFEEGDSGVFLEGGRRSVDSRVTLERG</sequence>
<feature type="compositionally biased region" description="Acidic residues" evidence="1">
    <location>
        <begin position="215"/>
        <end position="228"/>
    </location>
</feature>
<reference evidence="3 5" key="1">
    <citation type="submission" date="2019-07" db="EMBL/GenBank/DDBJ databases">
        <title>Venturia inaequalis Genome Resource.</title>
        <authorList>
            <person name="Lichtner F.J."/>
        </authorList>
    </citation>
    <scope>NUCLEOTIDE SEQUENCE [LARGE SCALE GENOMIC DNA]</scope>
    <source>
        <strain evidence="2 4">120213</strain>
        <strain evidence="3 5">DMI_063113</strain>
    </source>
</reference>
<proteinExistence type="predicted"/>
<keyword evidence="5" id="KW-1185">Reference proteome</keyword>
<protein>
    <submittedName>
        <fullName evidence="3">Uncharacterized protein</fullName>
    </submittedName>
</protein>
<organism evidence="3 5">
    <name type="scientific">Venturia inaequalis</name>
    <name type="common">Apple scab fungus</name>
    <dbReference type="NCBI Taxonomy" id="5025"/>
    <lineage>
        <taxon>Eukaryota</taxon>
        <taxon>Fungi</taxon>
        <taxon>Dikarya</taxon>
        <taxon>Ascomycota</taxon>
        <taxon>Pezizomycotina</taxon>
        <taxon>Dothideomycetes</taxon>
        <taxon>Pleosporomycetidae</taxon>
        <taxon>Venturiales</taxon>
        <taxon>Venturiaceae</taxon>
        <taxon>Venturia</taxon>
    </lineage>
</organism>
<dbReference type="EMBL" id="WNWR01000194">
    <property type="protein sequence ID" value="KAE9989293.1"/>
    <property type="molecule type" value="Genomic_DNA"/>
</dbReference>
<name>A0A8H3VKD9_VENIN</name>
<gene>
    <name evidence="3" type="ORF">EG327_002874</name>
    <name evidence="2" type="ORF">EG328_002396</name>
</gene>
<dbReference type="AlphaFoldDB" id="A0A8H3VKD9"/>
<dbReference type="Proteomes" id="UP000447873">
    <property type="component" value="Unassembled WGS sequence"/>
</dbReference>
<feature type="region of interest" description="Disordered" evidence="1">
    <location>
        <begin position="215"/>
        <end position="241"/>
    </location>
</feature>